<feature type="domain" description="DUF3492" evidence="3">
    <location>
        <begin position="1"/>
        <end position="295"/>
    </location>
</feature>
<feature type="compositionally biased region" description="Gly residues" evidence="2">
    <location>
        <begin position="632"/>
        <end position="646"/>
    </location>
</feature>
<feature type="compositionally biased region" description="Gly residues" evidence="2">
    <location>
        <begin position="766"/>
        <end position="782"/>
    </location>
</feature>
<feature type="region of interest" description="Disordered" evidence="2">
    <location>
        <begin position="553"/>
        <end position="597"/>
    </location>
</feature>
<dbReference type="SUPFAM" id="SSF53756">
    <property type="entry name" value="UDP-Glycosyltransferase/glycogen phosphorylase"/>
    <property type="match status" value="1"/>
</dbReference>
<feature type="compositionally biased region" description="Gly residues" evidence="2">
    <location>
        <begin position="659"/>
        <end position="676"/>
    </location>
</feature>
<dbReference type="EMBL" id="BLLN01000005">
    <property type="protein sequence ID" value="GFH74710.1"/>
    <property type="molecule type" value="Genomic_DNA"/>
</dbReference>
<feature type="compositionally biased region" description="Basic and acidic residues" evidence="2">
    <location>
        <begin position="1105"/>
        <end position="1117"/>
    </location>
</feature>
<dbReference type="InterPro" id="IPR022622">
    <property type="entry name" value="DUF3492"/>
</dbReference>
<dbReference type="Pfam" id="PF13692">
    <property type="entry name" value="Glyco_trans_1_4"/>
    <property type="match status" value="1"/>
</dbReference>
<gene>
    <name evidence="4" type="ORF">Sdia_54780</name>
</gene>
<feature type="compositionally biased region" description="Basic and acidic residues" evidence="2">
    <location>
        <begin position="1133"/>
        <end position="1145"/>
    </location>
</feature>
<evidence type="ECO:0000256" key="2">
    <source>
        <dbReference type="SAM" id="MobiDB-lite"/>
    </source>
</evidence>
<dbReference type="Gene3D" id="3.40.50.2000">
    <property type="entry name" value="Glycogen Phosphorylase B"/>
    <property type="match status" value="2"/>
</dbReference>
<proteinExistence type="predicted"/>
<protein>
    <recommendedName>
        <fullName evidence="1">D-inositol 3-phosphate glycosyltransferase</fullName>
    </recommendedName>
</protein>
<evidence type="ECO:0000256" key="1">
    <source>
        <dbReference type="ARBA" id="ARBA00021292"/>
    </source>
</evidence>
<sequence length="1375" mass="138963">MRIGLLTEGGYPYADGEGGLWCDRLVRGLAPHEFDLYALSRTASQEEAGWVTLPVEIHRVRTAPLWCAEGDGATHGRRARRRLHTHYADLAAAVCSGAPRSDEGALRVQKDRFRKGLYGLADLAREEGGLVAALRSEDAVRILERACRAPGALRAAHDARVPDLLAVAGLIERALRPLSLDWYAESDARGAHSGGAGRGGLGGVDLCHAASGGTAALPGLLARHFFGVPLLVTEHHVPLRSHYLAAAGRGSTPAVRALGAAFHQLLTAEVYDRAALITPGSAHVRRWQERCGAAPHRLRTVHPGLDARRFAAVGEGPAGDPHTLVWAGRIEPGKDLVTLLHAFAEIRRAEPGARLRLVGRLAPGAEPAAYLAHCRELAQELCPWNRVEAAEDAGGAPVSFEELSEAEADSADLAAAYASGAVVVLSSVVEGFPVSVVEAMLCGRATVSTEVGAVVEAVGGTGLVVPPKDPAALAEACLALLRDPARRDRLGAAARSRALELFSVDENVERFRALYLEIVSHYPVRRPHTDEEGTPMPFAHPAETRVPGTWAEAARPDSTSTPTTWGVAAGAPREPDLLAPASTVPGTPARPSSADGPVVASGAALRRVPTWAVLDETAAARRATRASADGSGRPGAGSRHGAGSGGAAQKPGRAEALGATGGPVFVGGERGAGGGAADEAEGRVSGGGDAAAEEDVPLGERVTEAVGPQAAVHEALMGPAFLGSEGSWENGGGGDKVGSWDSGDPAAPSARVVAERAERAERAGRAGQGGDAAGAGSRGWAGAGEVRAGSSAGGREADGRGEGDGGMPAAWGGIPVGQVAKVAAVTPPHSGAGTRGEQGRVAREWGAAEEWGAPEAWGDAAGGTSTGWGAGMALGAFGETPGPGERWAESGAGTGTAPVAGAGAEPDRPERNWRRDGVPDDPAVDTARRTASGEGFAMEADTSTGEHRSETGPGTETGPRSRPRTRTRTHMVTGTESRAGDESGAGAGAWSWSWSQTQTQTGVGDGAKPESQVRAEVRLRSQSQSQTQAGFQAGAGTRTRLQTGAGFQAGDEVWTGTGAQAGGWWHSRTLPEAGCQAEAGAESRGRAETGTRSQTGAGFQAGAEARVEVESRAKAEMRMPSQAGAEFQAGAEARVEVESRAKAETRMPSQPGPEFQAGAESWAGAGAWAEAEAWSRSRSRSETQTGVGSQAEFEGRAGAGAASGALPSAPYVASGTGSSDPVASVPPSPATPLTHPGVRAPTVHRGAPAPPGPASIPAPAGSAGIPAPAGSVGIPAPAGSAGVAATAAPSGVPTATARLGARTPVVGTGTSAPATCLQAPHSPACPDPSASDAQAGVPAPGIRSDRAASPTYPGAAAFAVPPAGPVAGASGEAAG</sequence>
<feature type="compositionally biased region" description="Low complexity" evidence="2">
    <location>
        <begin position="1157"/>
        <end position="1172"/>
    </location>
</feature>
<dbReference type="PANTHER" id="PTHR12526">
    <property type="entry name" value="GLYCOSYLTRANSFERASE"/>
    <property type="match status" value="1"/>
</dbReference>
<feature type="region of interest" description="Disordered" evidence="2">
    <location>
        <begin position="1320"/>
        <end position="1375"/>
    </location>
</feature>
<evidence type="ECO:0000259" key="3">
    <source>
        <dbReference type="Pfam" id="PF11997"/>
    </source>
</evidence>
<keyword evidence="5" id="KW-1185">Reference proteome</keyword>
<evidence type="ECO:0000313" key="4">
    <source>
        <dbReference type="EMBL" id="GFH74710.1"/>
    </source>
</evidence>
<dbReference type="RefSeq" id="WP_229830137.1">
    <property type="nucleotide sequence ID" value="NZ_BLLN01000005.1"/>
</dbReference>
<dbReference type="GeneID" id="95074000"/>
<feature type="compositionally biased region" description="Basic and acidic residues" evidence="2">
    <location>
        <begin position="753"/>
        <end position="764"/>
    </location>
</feature>
<reference evidence="4 5" key="1">
    <citation type="submission" date="2020-02" db="EMBL/GenBank/DDBJ databases">
        <title>Whole genome shotgun sequence of Streptomyces diastaticus subsp. diastaticus NBRC 13412.</title>
        <authorList>
            <person name="Ichikawa N."/>
            <person name="Komaki H."/>
            <person name="Tamura T."/>
        </authorList>
    </citation>
    <scope>NUCLEOTIDE SEQUENCE [LARGE SCALE GENOMIC DNA]</scope>
    <source>
        <strain evidence="4 5">NBRC 13412</strain>
    </source>
</reference>
<feature type="compositionally biased region" description="Low complexity" evidence="2">
    <location>
        <begin position="951"/>
        <end position="960"/>
    </location>
</feature>
<comment type="caution">
    <text evidence="4">The sequence shown here is derived from an EMBL/GenBank/DDBJ whole genome shotgun (WGS) entry which is preliminary data.</text>
</comment>
<feature type="region of interest" description="Disordered" evidence="2">
    <location>
        <begin position="725"/>
        <end position="812"/>
    </location>
</feature>
<feature type="compositionally biased region" description="Basic and acidic residues" evidence="2">
    <location>
        <begin position="905"/>
        <end position="918"/>
    </location>
</feature>
<dbReference type="Proteomes" id="UP000472710">
    <property type="component" value="Unassembled WGS sequence"/>
</dbReference>
<feature type="compositionally biased region" description="Low complexity" evidence="2">
    <location>
        <begin position="1122"/>
        <end position="1132"/>
    </location>
</feature>
<feature type="region of interest" description="Disordered" evidence="2">
    <location>
        <begin position="1211"/>
        <end position="1262"/>
    </location>
</feature>
<organism evidence="4 5">
    <name type="scientific">Streptomyces diastaticus subsp. diastaticus</name>
    <dbReference type="NCBI Taxonomy" id="68040"/>
    <lineage>
        <taxon>Bacteria</taxon>
        <taxon>Bacillati</taxon>
        <taxon>Actinomycetota</taxon>
        <taxon>Actinomycetes</taxon>
        <taxon>Kitasatosporales</taxon>
        <taxon>Streptomycetaceae</taxon>
        <taxon>Streptomyces</taxon>
        <taxon>Streptomyces diastaticus group</taxon>
    </lineage>
</organism>
<feature type="region of interest" description="Disordered" evidence="2">
    <location>
        <begin position="1074"/>
        <end position="1191"/>
    </location>
</feature>
<feature type="compositionally biased region" description="Low complexity" evidence="2">
    <location>
        <begin position="783"/>
        <end position="794"/>
    </location>
</feature>
<feature type="region of interest" description="Disordered" evidence="2">
    <location>
        <begin position="880"/>
        <end position="989"/>
    </location>
</feature>
<accession>A0ABQ1CWM7</accession>
<dbReference type="PANTHER" id="PTHR12526:SF636">
    <property type="entry name" value="BLL3647 PROTEIN"/>
    <property type="match status" value="1"/>
</dbReference>
<name>A0ABQ1CWM7_STRDI</name>
<dbReference type="Pfam" id="PF11997">
    <property type="entry name" value="DUF3492"/>
    <property type="match status" value="1"/>
</dbReference>
<feature type="compositionally biased region" description="Low complexity" evidence="2">
    <location>
        <begin position="1353"/>
        <end position="1375"/>
    </location>
</feature>
<feature type="region of interest" description="Disordered" evidence="2">
    <location>
        <begin position="622"/>
        <end position="691"/>
    </location>
</feature>
<evidence type="ECO:0000313" key="5">
    <source>
        <dbReference type="Proteomes" id="UP000472710"/>
    </source>
</evidence>
<feature type="compositionally biased region" description="Low complexity" evidence="2">
    <location>
        <begin position="895"/>
        <end position="904"/>
    </location>
</feature>